<proteinExistence type="predicted"/>
<dbReference type="GO" id="GO:0005768">
    <property type="term" value="C:endosome"/>
    <property type="evidence" value="ECO:0007669"/>
    <property type="project" value="EnsemblFungi"/>
</dbReference>
<dbReference type="SMART" id="SM00449">
    <property type="entry name" value="SPRY"/>
    <property type="match status" value="1"/>
</dbReference>
<dbReference type="EMBL" id="KV453913">
    <property type="protein sequence ID" value="ODV78403.1"/>
    <property type="molecule type" value="Genomic_DNA"/>
</dbReference>
<evidence type="ECO:0000313" key="10">
    <source>
        <dbReference type="Proteomes" id="UP000094285"/>
    </source>
</evidence>
<protein>
    <submittedName>
        <fullName evidence="9">SPRY-domain-containing protein</fullName>
    </submittedName>
</protein>
<evidence type="ECO:0000256" key="6">
    <source>
        <dbReference type="SAM" id="Phobius"/>
    </source>
</evidence>
<keyword evidence="2 6" id="KW-0812">Transmembrane</keyword>
<dbReference type="InterPro" id="IPR043136">
    <property type="entry name" value="B30.2/SPRY_sf"/>
</dbReference>
<keyword evidence="4 6" id="KW-0472">Membrane</keyword>
<feature type="region of interest" description="Disordered" evidence="5">
    <location>
        <begin position="395"/>
        <end position="474"/>
    </location>
</feature>
<dbReference type="CDD" id="cd12910">
    <property type="entry name" value="SPRY_SSH4_like"/>
    <property type="match status" value="1"/>
</dbReference>
<name>A0A1E4SFW1_9ASCO</name>
<evidence type="ECO:0000256" key="2">
    <source>
        <dbReference type="ARBA" id="ARBA00022692"/>
    </source>
</evidence>
<keyword evidence="10" id="KW-1185">Reference proteome</keyword>
<sequence length="474" mass="53794">MRYLSLLSLTLLLSGDAFPIALSKRDTQGQEGTFQQELDSVLLAMVLISSIGGFLVFVSLLLWCVVRRRLRLSEDELIREEENQAYLELNSDEQELYFQSKDYLSQNPFLRGEMTLSQSLAIQEKGVAAYEFQKDPMLTNNDLMILNKYELNFFKKFECCSITNLPMNNKNEVYYFESKIYSLPDPENTLISFGLGIKPYPWFRLPGRHVHSISYDSTGYRRHNQPFKFSYEPPFPKCIEGDVIGIGYRTRSGTVFFTRNGKKVNEFKVGGHVKNFRPGITGQLYPIIGANNLCSVHVNLGQAGFVFIEGNVKKWGYAPREGTGPAPPAYNKFNSDILLERSEIDEDELSEREDDFPPDFWEIHNGAEAKGDKYSYNAYSEVDSVDERISLNSILPQRPPSYDENGDEVQEGSPGDLDEDAILESSSVLRDQPLPEHDHDQESEGLVEGLEGEEPRLAEDATYHNETGARDSDA</sequence>
<feature type="compositionally biased region" description="Basic and acidic residues" evidence="5">
    <location>
        <begin position="433"/>
        <end position="442"/>
    </location>
</feature>
<dbReference type="Gene3D" id="2.60.120.920">
    <property type="match status" value="1"/>
</dbReference>
<feature type="compositionally biased region" description="Basic and acidic residues" evidence="5">
    <location>
        <begin position="453"/>
        <end position="474"/>
    </location>
</feature>
<evidence type="ECO:0000256" key="5">
    <source>
        <dbReference type="SAM" id="MobiDB-lite"/>
    </source>
</evidence>
<dbReference type="RefSeq" id="XP_020063525.1">
    <property type="nucleotide sequence ID" value="XM_020210969.1"/>
</dbReference>
<keyword evidence="3 6" id="KW-1133">Transmembrane helix</keyword>
<feature type="chain" id="PRO_5009162782" evidence="7">
    <location>
        <begin position="18"/>
        <end position="474"/>
    </location>
</feature>
<dbReference type="GO" id="GO:1990756">
    <property type="term" value="F:ubiquitin-like ligase-substrate adaptor activity"/>
    <property type="evidence" value="ECO:0007669"/>
    <property type="project" value="EnsemblFungi"/>
</dbReference>
<dbReference type="InterPro" id="IPR050618">
    <property type="entry name" value="Ubq-SigPath_Reg"/>
</dbReference>
<dbReference type="InterPro" id="IPR035780">
    <property type="entry name" value="SPRY_Ssh4-like"/>
</dbReference>
<dbReference type="PANTHER" id="PTHR12864">
    <property type="entry name" value="RAN BINDING PROTEIN 9-RELATED"/>
    <property type="match status" value="1"/>
</dbReference>
<dbReference type="AlphaFoldDB" id="A0A1E4SFW1"/>
<dbReference type="GO" id="GO:0016020">
    <property type="term" value="C:membrane"/>
    <property type="evidence" value="ECO:0007669"/>
    <property type="project" value="UniProtKB-SubCell"/>
</dbReference>
<dbReference type="InterPro" id="IPR001870">
    <property type="entry name" value="B30.2/SPRY"/>
</dbReference>
<evidence type="ECO:0000256" key="3">
    <source>
        <dbReference type="ARBA" id="ARBA00022989"/>
    </source>
</evidence>
<accession>A0A1E4SFW1</accession>
<evidence type="ECO:0000313" key="9">
    <source>
        <dbReference type="EMBL" id="ODV78403.1"/>
    </source>
</evidence>
<dbReference type="InterPro" id="IPR013320">
    <property type="entry name" value="ConA-like_dom_sf"/>
</dbReference>
<dbReference type="InterPro" id="IPR003877">
    <property type="entry name" value="SPRY_dom"/>
</dbReference>
<feature type="signal peptide" evidence="7">
    <location>
        <begin position="1"/>
        <end position="17"/>
    </location>
</feature>
<evidence type="ECO:0000256" key="4">
    <source>
        <dbReference type="ARBA" id="ARBA00023136"/>
    </source>
</evidence>
<reference evidence="10" key="1">
    <citation type="submission" date="2016-05" db="EMBL/GenBank/DDBJ databases">
        <title>Comparative genomics of biotechnologically important yeasts.</title>
        <authorList>
            <consortium name="DOE Joint Genome Institute"/>
            <person name="Riley R."/>
            <person name="Haridas S."/>
            <person name="Wolfe K.H."/>
            <person name="Lopes M.R."/>
            <person name="Hittinger C.T."/>
            <person name="Goker M."/>
            <person name="Salamov A."/>
            <person name="Wisecaver J."/>
            <person name="Long T.M."/>
            <person name="Aerts A.L."/>
            <person name="Barry K."/>
            <person name="Choi C."/>
            <person name="Clum A."/>
            <person name="Coughlan A.Y."/>
            <person name="Deshpande S."/>
            <person name="Douglass A.P."/>
            <person name="Hanson S.J."/>
            <person name="Klenk H.-P."/>
            <person name="Labutti K."/>
            <person name="Lapidus A."/>
            <person name="Lindquist E."/>
            <person name="Lipzen A."/>
            <person name="Meier-Kolthoff J.P."/>
            <person name="Ohm R.A."/>
            <person name="Otillar R.P."/>
            <person name="Pangilinan J."/>
            <person name="Peng Y."/>
            <person name="Rokas A."/>
            <person name="Rosa C.A."/>
            <person name="Scheuner C."/>
            <person name="Sibirny A.A."/>
            <person name="Slot J.C."/>
            <person name="Stielow J.B."/>
            <person name="Sun H."/>
            <person name="Kurtzman C.P."/>
            <person name="Blackwell M."/>
            <person name="Grigoriev I.V."/>
            <person name="Jeffries T.W."/>
        </authorList>
    </citation>
    <scope>NUCLEOTIDE SEQUENCE [LARGE SCALE GENOMIC DNA]</scope>
    <source>
        <strain evidence="10">NRRL Y-17324</strain>
    </source>
</reference>
<evidence type="ECO:0000256" key="7">
    <source>
        <dbReference type="SAM" id="SignalP"/>
    </source>
</evidence>
<evidence type="ECO:0000256" key="1">
    <source>
        <dbReference type="ARBA" id="ARBA00004167"/>
    </source>
</evidence>
<dbReference type="STRING" id="984487.A0A1E4SFW1"/>
<dbReference type="SUPFAM" id="SSF49899">
    <property type="entry name" value="Concanavalin A-like lectins/glucanases"/>
    <property type="match status" value="1"/>
</dbReference>
<feature type="compositionally biased region" description="Acidic residues" evidence="5">
    <location>
        <begin position="404"/>
        <end position="422"/>
    </location>
</feature>
<dbReference type="GO" id="GO:0043328">
    <property type="term" value="P:protein transport to vacuole involved in ubiquitin-dependent protein catabolic process via the multivesicular body sorting pathway"/>
    <property type="evidence" value="ECO:0007669"/>
    <property type="project" value="EnsemblFungi"/>
</dbReference>
<feature type="transmembrane region" description="Helical" evidence="6">
    <location>
        <begin position="41"/>
        <end position="66"/>
    </location>
</feature>
<keyword evidence="7" id="KW-0732">Signal</keyword>
<evidence type="ECO:0000259" key="8">
    <source>
        <dbReference type="PROSITE" id="PS50188"/>
    </source>
</evidence>
<gene>
    <name evidence="9" type="ORF">CANTADRAFT_6795</name>
</gene>
<dbReference type="PROSITE" id="PS50188">
    <property type="entry name" value="B302_SPRY"/>
    <property type="match status" value="1"/>
</dbReference>
<dbReference type="OrthoDB" id="258495at2759"/>
<dbReference type="Pfam" id="PF00622">
    <property type="entry name" value="SPRY"/>
    <property type="match status" value="1"/>
</dbReference>
<comment type="subcellular location">
    <subcellularLocation>
        <location evidence="1">Membrane</location>
        <topology evidence="1">Single-pass membrane protein</topology>
    </subcellularLocation>
</comment>
<dbReference type="Proteomes" id="UP000094285">
    <property type="component" value="Unassembled WGS sequence"/>
</dbReference>
<dbReference type="GeneID" id="30985105"/>
<feature type="domain" description="B30.2/SPRY" evidence="8">
    <location>
        <begin position="112"/>
        <end position="305"/>
    </location>
</feature>
<organism evidence="9 10">
    <name type="scientific">Suhomyces tanzawaensis NRRL Y-17324</name>
    <dbReference type="NCBI Taxonomy" id="984487"/>
    <lineage>
        <taxon>Eukaryota</taxon>
        <taxon>Fungi</taxon>
        <taxon>Dikarya</taxon>
        <taxon>Ascomycota</taxon>
        <taxon>Saccharomycotina</taxon>
        <taxon>Pichiomycetes</taxon>
        <taxon>Debaryomycetaceae</taxon>
        <taxon>Suhomyces</taxon>
    </lineage>
</organism>